<dbReference type="GO" id="GO:0006281">
    <property type="term" value="P:DNA repair"/>
    <property type="evidence" value="ECO:0007669"/>
    <property type="project" value="InterPro"/>
</dbReference>
<dbReference type="InterPro" id="IPR051673">
    <property type="entry name" value="SSDNA_exonuclease_RecJ"/>
</dbReference>
<evidence type="ECO:0000256" key="3">
    <source>
        <dbReference type="ARBA" id="ARBA00022722"/>
    </source>
</evidence>
<dbReference type="Pfam" id="PF17768">
    <property type="entry name" value="RecJ_OB"/>
    <property type="match status" value="1"/>
</dbReference>
<accession>A0A1F7TKL0</accession>
<dbReference type="SUPFAM" id="SSF64182">
    <property type="entry name" value="DHH phosphoesterases"/>
    <property type="match status" value="1"/>
</dbReference>
<dbReference type="InterPro" id="IPR004610">
    <property type="entry name" value="RecJ"/>
</dbReference>
<dbReference type="Gene3D" id="2.40.50.460">
    <property type="match status" value="1"/>
</dbReference>
<dbReference type="GO" id="GO:0006310">
    <property type="term" value="P:DNA recombination"/>
    <property type="evidence" value="ECO:0007669"/>
    <property type="project" value="InterPro"/>
</dbReference>
<dbReference type="PANTHER" id="PTHR30255">
    <property type="entry name" value="SINGLE-STRANDED-DNA-SPECIFIC EXONUCLEASE RECJ"/>
    <property type="match status" value="1"/>
</dbReference>
<comment type="caution">
    <text evidence="9">The sequence shown here is derived from an EMBL/GenBank/DDBJ whole genome shotgun (WGS) entry which is preliminary data.</text>
</comment>
<evidence type="ECO:0000259" key="7">
    <source>
        <dbReference type="Pfam" id="PF02272"/>
    </source>
</evidence>
<feature type="domain" description="DDH" evidence="6">
    <location>
        <begin position="10"/>
        <end position="113"/>
    </location>
</feature>
<dbReference type="EMBL" id="MGDT01000007">
    <property type="protein sequence ID" value="OGL66520.1"/>
    <property type="molecule type" value="Genomic_DNA"/>
</dbReference>
<dbReference type="InterPro" id="IPR003156">
    <property type="entry name" value="DHHA1_dom"/>
</dbReference>
<dbReference type="GO" id="GO:0008409">
    <property type="term" value="F:5'-3' exonuclease activity"/>
    <property type="evidence" value="ECO:0007669"/>
    <property type="project" value="InterPro"/>
</dbReference>
<dbReference type="NCBIfam" id="TIGR00644">
    <property type="entry name" value="recJ"/>
    <property type="match status" value="1"/>
</dbReference>
<evidence type="ECO:0000256" key="4">
    <source>
        <dbReference type="ARBA" id="ARBA00022801"/>
    </source>
</evidence>
<name>A0A1F7TKL0_9BACT</name>
<keyword evidence="4" id="KW-0378">Hydrolase</keyword>
<dbReference type="AlphaFoldDB" id="A0A1F7TKL0"/>
<dbReference type="Proteomes" id="UP000177885">
    <property type="component" value="Unassembled WGS sequence"/>
</dbReference>
<evidence type="ECO:0000313" key="10">
    <source>
        <dbReference type="Proteomes" id="UP000177885"/>
    </source>
</evidence>
<feature type="domain" description="DHHA1" evidence="7">
    <location>
        <begin position="228"/>
        <end position="319"/>
    </location>
</feature>
<dbReference type="Pfam" id="PF01368">
    <property type="entry name" value="DHH"/>
    <property type="match status" value="1"/>
</dbReference>
<comment type="similarity">
    <text evidence="1">Belongs to the RecJ family.</text>
</comment>
<dbReference type="GO" id="GO:0003676">
    <property type="term" value="F:nucleic acid binding"/>
    <property type="evidence" value="ECO:0007669"/>
    <property type="project" value="InterPro"/>
</dbReference>
<dbReference type="Pfam" id="PF02272">
    <property type="entry name" value="DHHA1"/>
    <property type="match status" value="1"/>
</dbReference>
<evidence type="ECO:0000256" key="2">
    <source>
        <dbReference type="ARBA" id="ARBA00019841"/>
    </source>
</evidence>
<dbReference type="InterPro" id="IPR001667">
    <property type="entry name" value="DDH_dom"/>
</dbReference>
<gene>
    <name evidence="9" type="ORF">A2856_02405</name>
</gene>
<keyword evidence="3" id="KW-0540">Nuclease</keyword>
<organism evidence="9 10">
    <name type="scientific">Candidatus Uhrbacteria bacterium RIFCSPHIGHO2_01_FULL_63_20</name>
    <dbReference type="NCBI Taxonomy" id="1802385"/>
    <lineage>
        <taxon>Bacteria</taxon>
        <taxon>Candidatus Uhriibacteriota</taxon>
    </lineage>
</organism>
<dbReference type="STRING" id="1802385.A2856_02405"/>
<keyword evidence="5 9" id="KW-0269">Exonuclease</keyword>
<evidence type="ECO:0000259" key="6">
    <source>
        <dbReference type="Pfam" id="PF01368"/>
    </source>
</evidence>
<dbReference type="Gene3D" id="3.90.1640.30">
    <property type="match status" value="1"/>
</dbReference>
<sequence length="445" mass="48312">MEKLAAEGTKLVITVDCGISNKDAIDRGKELCVDTIVCDHHAMPTELPDAAILLHPQVPGETYPNKHLCGTGVAFKFASALIHEAQRRLPADRQVALPKGCEKWLLDLVAIATVTDVMPLTGENRVLEAYGLKVLNKTKRVGLKKLIEVAGSKGAHGTFSVGFQIGPRLNAAGRMDHANVALYLLLEEDEMAATELAMRLNDTNAQRQKASEAMYQEAKKIIGEPAKNVIVVWNEGWPAGLVGLVAGKLVNDFSRPVYVVGKEGEKFVGSGRTFGGFDVTAALHRCDGNLDRFGGHPQACGFSVTGEERFSKAVRLLEKHAETVIKEEDLAPTLKIDADLQLSDLSWSLFEQVSKLEPFGEKNPRPVFAARGVSVVACDTVGEGKHLRLTARAADGKMAKFIGFRLGECLPWLAPGTAVDLAFELGVNEWNGRKELQMKVVDIKV</sequence>
<evidence type="ECO:0000256" key="5">
    <source>
        <dbReference type="ARBA" id="ARBA00022839"/>
    </source>
</evidence>
<evidence type="ECO:0000256" key="1">
    <source>
        <dbReference type="ARBA" id="ARBA00005915"/>
    </source>
</evidence>
<evidence type="ECO:0000313" key="9">
    <source>
        <dbReference type="EMBL" id="OGL66520.1"/>
    </source>
</evidence>
<feature type="domain" description="RecJ OB" evidence="8">
    <location>
        <begin position="336"/>
        <end position="442"/>
    </location>
</feature>
<dbReference type="PANTHER" id="PTHR30255:SF2">
    <property type="entry name" value="SINGLE-STRANDED-DNA-SPECIFIC EXONUCLEASE RECJ"/>
    <property type="match status" value="1"/>
</dbReference>
<dbReference type="InterPro" id="IPR041122">
    <property type="entry name" value="RecJ_OB"/>
</dbReference>
<proteinExistence type="inferred from homology"/>
<dbReference type="InterPro" id="IPR038763">
    <property type="entry name" value="DHH_sf"/>
</dbReference>
<protein>
    <recommendedName>
        <fullName evidence="2">Single-stranded-DNA-specific exonuclease RecJ</fullName>
    </recommendedName>
</protein>
<evidence type="ECO:0000259" key="8">
    <source>
        <dbReference type="Pfam" id="PF17768"/>
    </source>
</evidence>
<reference evidence="9 10" key="1">
    <citation type="journal article" date="2016" name="Nat. Commun.">
        <title>Thousands of microbial genomes shed light on interconnected biogeochemical processes in an aquifer system.</title>
        <authorList>
            <person name="Anantharaman K."/>
            <person name="Brown C.T."/>
            <person name="Hug L.A."/>
            <person name="Sharon I."/>
            <person name="Castelle C.J."/>
            <person name="Probst A.J."/>
            <person name="Thomas B.C."/>
            <person name="Singh A."/>
            <person name="Wilkins M.J."/>
            <person name="Karaoz U."/>
            <person name="Brodie E.L."/>
            <person name="Williams K.H."/>
            <person name="Hubbard S.S."/>
            <person name="Banfield J.F."/>
        </authorList>
    </citation>
    <scope>NUCLEOTIDE SEQUENCE [LARGE SCALE GENOMIC DNA]</scope>
</reference>